<sequence>MVQDDRILKNLKLWVWIYFFLLIFEGALRKWILPQLSEPILIIRDPVAIFIIYKAIKEGYWKPGPLISIIVFVTILSTILALIIGHGNIFVALYGFRITGIHFPLIFAIGKILEWEDVVKIGKVTLWLTIGMTILVGLQFFSPQSAWVNRGIGGDLAGSGFSGAAGFYRVPGTFSFTNGLSFFYGLASAFIIYFWMNGKKDISKILLTSATIALLAAIPLSISRSVLFHLAVTLVFCIAISRNNPAVITRIITIGVFGMILLVVLNNFEFFRTATGAFSERFTNANRSEGGVEGVFIDRFLGGMYNAITDDSFAFWGNGLGMGTNAGAKIMTGKREFLLAEGEWGRIIGEMGLILGLLIILIRGGVVLQLIVESWRSVKKSNILPWLLMSFGMFIILQGQWAQPTALGFSVLAGGLIIASTKQASY</sequence>
<evidence type="ECO:0000313" key="2">
    <source>
        <dbReference type="EMBL" id="MCP9199576.1"/>
    </source>
</evidence>
<feature type="transmembrane region" description="Helical" evidence="1">
    <location>
        <begin position="13"/>
        <end position="33"/>
    </location>
</feature>
<organism evidence="2 3">
    <name type="scientific">Christiangramia oceanisediminis</name>
    <dbReference type="NCBI Taxonomy" id="2920386"/>
    <lineage>
        <taxon>Bacteria</taxon>
        <taxon>Pseudomonadati</taxon>
        <taxon>Bacteroidota</taxon>
        <taxon>Flavobacteriia</taxon>
        <taxon>Flavobacteriales</taxon>
        <taxon>Flavobacteriaceae</taxon>
        <taxon>Christiangramia</taxon>
    </lineage>
</organism>
<feature type="transmembrane region" description="Helical" evidence="1">
    <location>
        <begin position="63"/>
        <end position="83"/>
    </location>
</feature>
<gene>
    <name evidence="2" type="ORF">MKO06_06640</name>
</gene>
<keyword evidence="1" id="KW-0812">Transmembrane</keyword>
<feature type="transmembrane region" description="Helical" evidence="1">
    <location>
        <begin position="248"/>
        <end position="268"/>
    </location>
</feature>
<dbReference type="RefSeq" id="WP_241549972.1">
    <property type="nucleotide sequence ID" value="NZ_JANCNS010000001.1"/>
</dbReference>
<protein>
    <submittedName>
        <fullName evidence="2">Uncharacterized protein</fullName>
    </submittedName>
</protein>
<name>A0A9X2KXF3_9FLAO</name>
<feature type="transmembrane region" description="Helical" evidence="1">
    <location>
        <begin position="347"/>
        <end position="371"/>
    </location>
</feature>
<dbReference type="AlphaFoldDB" id="A0A9X2KXF3"/>
<evidence type="ECO:0000313" key="3">
    <source>
        <dbReference type="Proteomes" id="UP001155280"/>
    </source>
</evidence>
<dbReference type="EMBL" id="JANCNS010000001">
    <property type="protein sequence ID" value="MCP9199576.1"/>
    <property type="molecule type" value="Genomic_DNA"/>
</dbReference>
<feature type="transmembrane region" description="Helical" evidence="1">
    <location>
        <begin position="89"/>
        <end position="109"/>
    </location>
</feature>
<accession>A0A9X2KXF3</accession>
<feature type="transmembrane region" description="Helical" evidence="1">
    <location>
        <begin position="121"/>
        <end position="141"/>
    </location>
</feature>
<dbReference type="Proteomes" id="UP001155280">
    <property type="component" value="Unassembled WGS sequence"/>
</dbReference>
<evidence type="ECO:0000256" key="1">
    <source>
        <dbReference type="SAM" id="Phobius"/>
    </source>
</evidence>
<feature type="transmembrane region" description="Helical" evidence="1">
    <location>
        <begin position="383"/>
        <end position="401"/>
    </location>
</feature>
<keyword evidence="3" id="KW-1185">Reference proteome</keyword>
<feature type="transmembrane region" description="Helical" evidence="1">
    <location>
        <begin position="176"/>
        <end position="195"/>
    </location>
</feature>
<reference evidence="2" key="1">
    <citation type="submission" date="2022-07" db="EMBL/GenBank/DDBJ databases">
        <title>Gramela sediminis sp. nov., isolated from deep-sea sediment of the Indian Ocean.</title>
        <authorList>
            <person name="Shi H."/>
        </authorList>
    </citation>
    <scope>NUCLEOTIDE SEQUENCE</scope>
    <source>
        <strain evidence="2">GC03-9</strain>
    </source>
</reference>
<keyword evidence="1" id="KW-1133">Transmembrane helix</keyword>
<comment type="caution">
    <text evidence="2">The sequence shown here is derived from an EMBL/GenBank/DDBJ whole genome shotgun (WGS) entry which is preliminary data.</text>
</comment>
<keyword evidence="1" id="KW-0472">Membrane</keyword>
<proteinExistence type="predicted"/>